<accession>C0QTJ9</accession>
<dbReference type="InterPro" id="IPR035890">
    <property type="entry name" value="Anti-sigma-28_factor_FlgM_sf"/>
</dbReference>
<feature type="domain" description="Anti-sigma-28 factor FlgM C-terminal" evidence="1">
    <location>
        <begin position="18"/>
        <end position="62"/>
    </location>
</feature>
<protein>
    <submittedName>
        <fullName evidence="2">Anti sigma factor FlgM</fullName>
    </submittedName>
</protein>
<dbReference type="PaxDb" id="123214-PERMA_0217"/>
<evidence type="ECO:0000313" key="2">
    <source>
        <dbReference type="EMBL" id="ACO02988.1"/>
    </source>
</evidence>
<dbReference type="InterPro" id="IPR031316">
    <property type="entry name" value="FlgM_C"/>
</dbReference>
<evidence type="ECO:0000313" key="3">
    <source>
        <dbReference type="Proteomes" id="UP000001366"/>
    </source>
</evidence>
<dbReference type="AlphaFoldDB" id="C0QTJ9"/>
<keyword evidence="3" id="KW-1185">Reference proteome</keyword>
<dbReference type="STRING" id="123214.PERMA_0217"/>
<dbReference type="Proteomes" id="UP000001366">
    <property type="component" value="Chromosome"/>
</dbReference>
<dbReference type="Pfam" id="PF04316">
    <property type="entry name" value="FlgM"/>
    <property type="match status" value="1"/>
</dbReference>
<dbReference type="SUPFAM" id="SSF101498">
    <property type="entry name" value="Anti-sigma factor FlgM"/>
    <property type="match status" value="1"/>
</dbReference>
<gene>
    <name evidence="2" type="ordered locus">PERMA_0217</name>
</gene>
<name>C0QTJ9_PERMH</name>
<proteinExistence type="predicted"/>
<dbReference type="EMBL" id="CP001230">
    <property type="protein sequence ID" value="ACO02988.1"/>
    <property type="molecule type" value="Genomic_DNA"/>
</dbReference>
<evidence type="ECO:0000259" key="1">
    <source>
        <dbReference type="Pfam" id="PF04316"/>
    </source>
</evidence>
<sequence>MDEKKLRKLLEQKLSEEDLEKLEAYLTEEKLLRMEKIRKIKELIERGEYDIPADEVAEKIIEFFKKNQ</sequence>
<reference evidence="2 3" key="1">
    <citation type="journal article" date="2009" name="J. Bacteriol.">
        <title>Complete and draft genome sequences of six members of the Aquificales.</title>
        <authorList>
            <person name="Reysenbach A.L."/>
            <person name="Hamamura N."/>
            <person name="Podar M."/>
            <person name="Griffiths E."/>
            <person name="Ferreira S."/>
            <person name="Hochstein R."/>
            <person name="Heidelberg J."/>
            <person name="Johnson J."/>
            <person name="Mead D."/>
            <person name="Pohorille A."/>
            <person name="Sarmiento M."/>
            <person name="Schweighofer K."/>
            <person name="Seshadri R."/>
            <person name="Voytek M.A."/>
        </authorList>
    </citation>
    <scope>NUCLEOTIDE SEQUENCE [LARGE SCALE GENOMIC DNA]</scope>
    <source>
        <strain evidence="3">DSM 14350 / EX-H1</strain>
    </source>
</reference>
<organism evidence="2 3">
    <name type="scientific">Persephonella marina (strain DSM 14350 / EX-H1)</name>
    <dbReference type="NCBI Taxonomy" id="123214"/>
    <lineage>
        <taxon>Bacteria</taxon>
        <taxon>Pseudomonadati</taxon>
        <taxon>Aquificota</taxon>
        <taxon>Aquificia</taxon>
        <taxon>Aquificales</taxon>
        <taxon>Hydrogenothermaceae</taxon>
        <taxon>Persephonella</taxon>
    </lineage>
</organism>
<dbReference type="KEGG" id="pmx:PERMA_0217"/>
<dbReference type="HOGENOM" id="CLU_2790315_0_0_0"/>